<reference evidence="2 3" key="1">
    <citation type="submission" date="2017-04" db="EMBL/GenBank/DDBJ databases">
        <authorList>
            <person name="Afonso C.L."/>
            <person name="Miller P.J."/>
            <person name="Scott M.A."/>
            <person name="Spackman E."/>
            <person name="Goraichik I."/>
            <person name="Dimitrov K.M."/>
            <person name="Suarez D.L."/>
            <person name="Swayne D.E."/>
        </authorList>
    </citation>
    <scope>NUCLEOTIDE SEQUENCE [LARGE SCALE GENOMIC DNA]</scope>
    <source>
        <strain evidence="2 3">DSM 26133</strain>
    </source>
</reference>
<organism evidence="2 3">
    <name type="scientific">Reichenbachiella faecimaris</name>
    <dbReference type="NCBI Taxonomy" id="692418"/>
    <lineage>
        <taxon>Bacteria</taxon>
        <taxon>Pseudomonadati</taxon>
        <taxon>Bacteroidota</taxon>
        <taxon>Cytophagia</taxon>
        <taxon>Cytophagales</taxon>
        <taxon>Reichenbachiellaceae</taxon>
        <taxon>Reichenbachiella</taxon>
    </lineage>
</organism>
<feature type="transmembrane region" description="Helical" evidence="1">
    <location>
        <begin position="296"/>
        <end position="318"/>
    </location>
</feature>
<proteinExistence type="predicted"/>
<dbReference type="AlphaFoldDB" id="A0A1W2G8A8"/>
<dbReference type="EMBL" id="FWYF01000001">
    <property type="protein sequence ID" value="SMD32526.1"/>
    <property type="molecule type" value="Genomic_DNA"/>
</dbReference>
<evidence type="ECO:0000313" key="3">
    <source>
        <dbReference type="Proteomes" id="UP000192472"/>
    </source>
</evidence>
<keyword evidence="1" id="KW-0472">Membrane</keyword>
<sequence>MRKLFSYWKKIILIACLHSICLVIGSIYLQKLPWVFKGEDSLIQWAIILKRVVLEHNPPKEEFVFINTSFSNQVIDNFDQYGLPMGNQVITDRFELTQLFGIMNRTNVHKHLIIDIFFEHNSLADSLLSIEIESLERTILAAILDDNNQVKTPIFMNEFGLVTVETLDDIFLKYQLIWNDSLKVLPLRLHETEIGENHRKVGPFLLSQSEWSMDSYIPDIRISQFDVTVERLYPLVNLPDLLYLEDADIAKLMTGKVVVIGDFLGHDNFETLTGQIAGPLLLANIYLSLNEGDHHLTWGFLLFLFFSFAVISMVVLLPDKQMKVNTGWKRIIFGSSFIIYLSILSIISYMVFHKALNVFILSFYLFGLNWVLEKVINSEKLKPE</sequence>
<feature type="transmembrane region" description="Helical" evidence="1">
    <location>
        <begin position="355"/>
        <end position="372"/>
    </location>
</feature>
<evidence type="ECO:0000313" key="2">
    <source>
        <dbReference type="EMBL" id="SMD32526.1"/>
    </source>
</evidence>
<keyword evidence="3" id="KW-1185">Reference proteome</keyword>
<feature type="transmembrane region" description="Helical" evidence="1">
    <location>
        <begin position="12"/>
        <end position="29"/>
    </location>
</feature>
<dbReference type="Proteomes" id="UP000192472">
    <property type="component" value="Unassembled WGS sequence"/>
</dbReference>
<protein>
    <recommendedName>
        <fullName evidence="4">CHASE2 domain-containing protein</fullName>
    </recommendedName>
</protein>
<keyword evidence="1" id="KW-1133">Transmembrane helix</keyword>
<feature type="transmembrane region" description="Helical" evidence="1">
    <location>
        <begin position="330"/>
        <end position="349"/>
    </location>
</feature>
<name>A0A1W2G8A8_REIFA</name>
<dbReference type="STRING" id="692418.SAMN04488029_0871"/>
<keyword evidence="1" id="KW-0812">Transmembrane</keyword>
<accession>A0A1W2G8A8</accession>
<evidence type="ECO:0008006" key="4">
    <source>
        <dbReference type="Google" id="ProtNLM"/>
    </source>
</evidence>
<evidence type="ECO:0000256" key="1">
    <source>
        <dbReference type="SAM" id="Phobius"/>
    </source>
</evidence>
<gene>
    <name evidence="2" type="ORF">SAMN04488029_0871</name>
</gene>